<feature type="transmembrane region" description="Helical" evidence="7">
    <location>
        <begin position="360"/>
        <end position="381"/>
    </location>
</feature>
<protein>
    <submittedName>
        <fullName evidence="8">MFS general substrate transporter</fullName>
    </submittedName>
</protein>
<keyword evidence="9" id="KW-1185">Reference proteome</keyword>
<dbReference type="Gene3D" id="1.20.1250.20">
    <property type="entry name" value="MFS general substrate transporter like domains"/>
    <property type="match status" value="1"/>
</dbReference>
<name>A0A6A6HWE3_9PLEO</name>
<dbReference type="InterPro" id="IPR036259">
    <property type="entry name" value="MFS_trans_sf"/>
</dbReference>
<dbReference type="OrthoDB" id="6730379at2759"/>
<evidence type="ECO:0000256" key="5">
    <source>
        <dbReference type="ARBA" id="ARBA00023136"/>
    </source>
</evidence>
<evidence type="ECO:0000256" key="1">
    <source>
        <dbReference type="ARBA" id="ARBA00004141"/>
    </source>
</evidence>
<dbReference type="GeneID" id="54579508"/>
<dbReference type="SUPFAM" id="SSF103473">
    <property type="entry name" value="MFS general substrate transporter"/>
    <property type="match status" value="1"/>
</dbReference>
<feature type="transmembrane region" description="Helical" evidence="7">
    <location>
        <begin position="106"/>
        <end position="124"/>
    </location>
</feature>
<evidence type="ECO:0000313" key="8">
    <source>
        <dbReference type="EMBL" id="KAF2242515.1"/>
    </source>
</evidence>
<accession>A0A6A6HWE3</accession>
<evidence type="ECO:0000313" key="9">
    <source>
        <dbReference type="Proteomes" id="UP000800094"/>
    </source>
</evidence>
<keyword evidence="5 7" id="KW-0472">Membrane</keyword>
<dbReference type="Pfam" id="PF07690">
    <property type="entry name" value="MFS_1"/>
    <property type="match status" value="1"/>
</dbReference>
<feature type="transmembrane region" description="Helical" evidence="7">
    <location>
        <begin position="387"/>
        <end position="409"/>
    </location>
</feature>
<dbReference type="PANTHER" id="PTHR43791:SF97">
    <property type="entry name" value="ALLANTOATE TRANSPORTER, PUTATIVE (AFU_ORTHOLOGUE AFUA_1G14700)-RELATED"/>
    <property type="match status" value="1"/>
</dbReference>
<evidence type="ECO:0000256" key="6">
    <source>
        <dbReference type="ARBA" id="ARBA00037968"/>
    </source>
</evidence>
<evidence type="ECO:0000256" key="3">
    <source>
        <dbReference type="ARBA" id="ARBA00022692"/>
    </source>
</evidence>
<keyword evidence="3 7" id="KW-0812">Transmembrane</keyword>
<comment type="similarity">
    <text evidence="6">Belongs to the major facilitator superfamily. Allantoate permease family.</text>
</comment>
<feature type="transmembrane region" description="Helical" evidence="7">
    <location>
        <begin position="298"/>
        <end position="322"/>
    </location>
</feature>
<keyword evidence="2" id="KW-0813">Transport</keyword>
<feature type="transmembrane region" description="Helical" evidence="7">
    <location>
        <begin position="65"/>
        <end position="82"/>
    </location>
</feature>
<keyword evidence="4 7" id="KW-1133">Transmembrane helix</keyword>
<dbReference type="PANTHER" id="PTHR43791">
    <property type="entry name" value="PERMEASE-RELATED"/>
    <property type="match status" value="1"/>
</dbReference>
<dbReference type="RefSeq" id="XP_033677519.1">
    <property type="nucleotide sequence ID" value="XM_033826178.1"/>
</dbReference>
<feature type="transmembrane region" description="Helical" evidence="7">
    <location>
        <begin position="454"/>
        <end position="477"/>
    </location>
</feature>
<feature type="transmembrane region" description="Helical" evidence="7">
    <location>
        <begin position="197"/>
        <end position="217"/>
    </location>
</feature>
<dbReference type="AlphaFoldDB" id="A0A6A6HWE3"/>
<reference evidence="8" key="1">
    <citation type="journal article" date="2020" name="Stud. Mycol.">
        <title>101 Dothideomycetes genomes: a test case for predicting lifestyles and emergence of pathogens.</title>
        <authorList>
            <person name="Haridas S."/>
            <person name="Albert R."/>
            <person name="Binder M."/>
            <person name="Bloem J."/>
            <person name="Labutti K."/>
            <person name="Salamov A."/>
            <person name="Andreopoulos B."/>
            <person name="Baker S."/>
            <person name="Barry K."/>
            <person name="Bills G."/>
            <person name="Bluhm B."/>
            <person name="Cannon C."/>
            <person name="Castanera R."/>
            <person name="Culley D."/>
            <person name="Daum C."/>
            <person name="Ezra D."/>
            <person name="Gonzalez J."/>
            <person name="Henrissat B."/>
            <person name="Kuo A."/>
            <person name="Liang C."/>
            <person name="Lipzen A."/>
            <person name="Lutzoni F."/>
            <person name="Magnuson J."/>
            <person name="Mondo S."/>
            <person name="Nolan M."/>
            <person name="Ohm R."/>
            <person name="Pangilinan J."/>
            <person name="Park H.-J."/>
            <person name="Ramirez L."/>
            <person name="Alfaro M."/>
            <person name="Sun H."/>
            <person name="Tritt A."/>
            <person name="Yoshinaga Y."/>
            <person name="Zwiers L.-H."/>
            <person name="Turgeon B."/>
            <person name="Goodwin S."/>
            <person name="Spatafora J."/>
            <person name="Crous P."/>
            <person name="Grigoriev I."/>
        </authorList>
    </citation>
    <scope>NUCLEOTIDE SEQUENCE</scope>
    <source>
        <strain evidence="8">CBS 122368</strain>
    </source>
</reference>
<evidence type="ECO:0000256" key="4">
    <source>
        <dbReference type="ARBA" id="ARBA00022989"/>
    </source>
</evidence>
<dbReference type="EMBL" id="ML987207">
    <property type="protein sequence ID" value="KAF2242515.1"/>
    <property type="molecule type" value="Genomic_DNA"/>
</dbReference>
<feature type="transmembrane region" description="Helical" evidence="7">
    <location>
        <begin position="161"/>
        <end position="185"/>
    </location>
</feature>
<feature type="transmembrane region" description="Helical" evidence="7">
    <location>
        <begin position="136"/>
        <end position="155"/>
    </location>
</feature>
<dbReference type="GO" id="GO:0022857">
    <property type="term" value="F:transmembrane transporter activity"/>
    <property type="evidence" value="ECO:0007669"/>
    <property type="project" value="InterPro"/>
</dbReference>
<dbReference type="Proteomes" id="UP000800094">
    <property type="component" value="Unassembled WGS sequence"/>
</dbReference>
<proteinExistence type="inferred from homology"/>
<organism evidence="8 9">
    <name type="scientific">Trematosphaeria pertusa</name>
    <dbReference type="NCBI Taxonomy" id="390896"/>
    <lineage>
        <taxon>Eukaryota</taxon>
        <taxon>Fungi</taxon>
        <taxon>Dikarya</taxon>
        <taxon>Ascomycota</taxon>
        <taxon>Pezizomycotina</taxon>
        <taxon>Dothideomycetes</taxon>
        <taxon>Pleosporomycetidae</taxon>
        <taxon>Pleosporales</taxon>
        <taxon>Massarineae</taxon>
        <taxon>Trematosphaeriaceae</taxon>
        <taxon>Trematosphaeria</taxon>
    </lineage>
</organism>
<dbReference type="InterPro" id="IPR011701">
    <property type="entry name" value="MFS"/>
</dbReference>
<gene>
    <name evidence="8" type="ORF">BU26DRAFT_494153</name>
</gene>
<comment type="subcellular location">
    <subcellularLocation>
        <location evidence="1">Membrane</location>
        <topology evidence="1">Multi-pass membrane protein</topology>
    </subcellularLocation>
</comment>
<evidence type="ECO:0000256" key="7">
    <source>
        <dbReference type="SAM" id="Phobius"/>
    </source>
</evidence>
<evidence type="ECO:0000256" key="2">
    <source>
        <dbReference type="ARBA" id="ARBA00022448"/>
    </source>
</evidence>
<sequence length="514" mass="57029">MADIEKTPQADTNTPSLHGSATGDIAILHERQVEHIDIGLGLYQKSLQYDPEQLARDALKVRRKLDWLVLPMLCGTYLISFLDKQTLNYSNAYGLQEDTHMKGDNYSWVASGQYFGTMLGAYPANWALQRFPVGRLLGIMCFVWGIVCMLQAAVFNFGGFMAIRIVMGFVEACVSPACVLLTMSLWTREEQPWRSNFWIGTNGVASMIGALLAWGLGHATGLAVPNWKLIYLVVGAMTLGWAVVITLYLPDGPHNAKMLTEYERVVAVWRISKNKTGVKHSKLLPYQMKEALLDPKTYLVLLSGSALGILNGSVTTFMSTLIKGFGFDSLKTSLMQMPGGAVEVVWCFSFGYISTLENMMGASLLLGCVPGFAGLVGLLTIDRTKRYSLLACAWIQSALGSPIVLNWQIPGFNVSGHSKRTVVQAMQFATFAAGNVVGPHLFLPREAPKYKSAITGLLICYCIAMLLQVIYMGLCFVENRRRDAKGYRAQTEEEAREGFEDRTDLENKHFRYRI</sequence>
<feature type="transmembrane region" description="Helical" evidence="7">
    <location>
        <begin position="229"/>
        <end position="249"/>
    </location>
</feature>
<dbReference type="FunFam" id="1.20.1250.20:FF:000064">
    <property type="entry name" value="MFS allantoate transporter"/>
    <property type="match status" value="1"/>
</dbReference>
<dbReference type="GO" id="GO:0016020">
    <property type="term" value="C:membrane"/>
    <property type="evidence" value="ECO:0007669"/>
    <property type="project" value="UniProtKB-SubCell"/>
</dbReference>